<dbReference type="Proteomes" id="UP000250321">
    <property type="component" value="Unassembled WGS sequence"/>
</dbReference>
<sequence length="113" mass="12442">MNTTMDSKKSNKIRDIVRLQQILKKWRNIANSSSSSSKAISTSNHNMSSSSSSKSIKFLKRTLSLSDKTTSSSFEASSNAAVPKATLLFVLGRSSRDLSSQLTTWVVLLFTFC</sequence>
<protein>
    <submittedName>
        <fullName evidence="2">Auxin-responsive protein SAUR72-like</fullName>
    </submittedName>
</protein>
<gene>
    <name evidence="2" type="ORF">Pyn_31214</name>
</gene>
<evidence type="ECO:0000313" key="3">
    <source>
        <dbReference type="Proteomes" id="UP000250321"/>
    </source>
</evidence>
<dbReference type="EMBL" id="PJQY01001393">
    <property type="protein sequence ID" value="PQQ02997.1"/>
    <property type="molecule type" value="Genomic_DNA"/>
</dbReference>
<name>A0A314YAQ0_PRUYE</name>
<accession>A0A314YAQ0</accession>
<organism evidence="2 3">
    <name type="scientific">Prunus yedoensis var. nudiflora</name>
    <dbReference type="NCBI Taxonomy" id="2094558"/>
    <lineage>
        <taxon>Eukaryota</taxon>
        <taxon>Viridiplantae</taxon>
        <taxon>Streptophyta</taxon>
        <taxon>Embryophyta</taxon>
        <taxon>Tracheophyta</taxon>
        <taxon>Spermatophyta</taxon>
        <taxon>Magnoliopsida</taxon>
        <taxon>eudicotyledons</taxon>
        <taxon>Gunneridae</taxon>
        <taxon>Pentapetalae</taxon>
        <taxon>rosids</taxon>
        <taxon>fabids</taxon>
        <taxon>Rosales</taxon>
        <taxon>Rosaceae</taxon>
        <taxon>Amygdaloideae</taxon>
        <taxon>Amygdaleae</taxon>
        <taxon>Prunus</taxon>
    </lineage>
</organism>
<dbReference type="AlphaFoldDB" id="A0A314YAQ0"/>
<reference evidence="2 3" key="1">
    <citation type="submission" date="2018-02" db="EMBL/GenBank/DDBJ databases">
        <title>Draft genome of wild Prunus yedoensis var. nudiflora.</title>
        <authorList>
            <person name="Baek S."/>
            <person name="Kim J.-H."/>
            <person name="Choi K."/>
            <person name="Kim G.-B."/>
            <person name="Cho A."/>
            <person name="Jang H."/>
            <person name="Shin C.-H."/>
            <person name="Yu H.-J."/>
            <person name="Mun J.-H."/>
        </authorList>
    </citation>
    <scope>NUCLEOTIDE SEQUENCE [LARGE SCALE GENOMIC DNA]</scope>
    <source>
        <strain evidence="3">cv. Jeju island</strain>
        <tissue evidence="2">Leaf</tissue>
    </source>
</reference>
<evidence type="ECO:0000313" key="2">
    <source>
        <dbReference type="EMBL" id="PQQ02997.1"/>
    </source>
</evidence>
<evidence type="ECO:0000256" key="1">
    <source>
        <dbReference type="SAM" id="MobiDB-lite"/>
    </source>
</evidence>
<dbReference type="STRING" id="2094558.A0A314YAQ0"/>
<keyword evidence="3" id="KW-1185">Reference proteome</keyword>
<proteinExistence type="predicted"/>
<comment type="caution">
    <text evidence="2">The sequence shown here is derived from an EMBL/GenBank/DDBJ whole genome shotgun (WGS) entry which is preliminary data.</text>
</comment>
<feature type="region of interest" description="Disordered" evidence="1">
    <location>
        <begin position="31"/>
        <end position="54"/>
    </location>
</feature>